<organism evidence="2 3">
    <name type="scientific">Hoyosella subflava (strain DSM 45089 / JCM 17490 / NBRC 109087 / DQS3-9A1)</name>
    <name type="common">Amycolicicoccus subflavus</name>
    <dbReference type="NCBI Taxonomy" id="443218"/>
    <lineage>
        <taxon>Bacteria</taxon>
        <taxon>Bacillati</taxon>
        <taxon>Actinomycetota</taxon>
        <taxon>Actinomycetes</taxon>
        <taxon>Mycobacteriales</taxon>
        <taxon>Hoyosellaceae</taxon>
        <taxon>Hoyosella</taxon>
    </lineage>
</organism>
<accession>F6EPL5</accession>
<dbReference type="InterPro" id="IPR011053">
    <property type="entry name" value="Single_hybrid_motif"/>
</dbReference>
<dbReference type="EMBL" id="CP002786">
    <property type="protein sequence ID" value="AEF39448.1"/>
    <property type="molecule type" value="Genomic_DNA"/>
</dbReference>
<dbReference type="STRING" id="443218.AS9A_0996"/>
<dbReference type="InterPro" id="IPR002930">
    <property type="entry name" value="GCV_H"/>
</dbReference>
<dbReference type="OrthoDB" id="9796712at2"/>
<name>F6EPL5_HOYSD</name>
<reference evidence="2 3" key="1">
    <citation type="journal article" date="2011" name="J. Bacteriol.">
        <title>Complete genome sequence of Amycolicicoccus subflavus DQS3-9A1T, an actinomycete isolated from crude oil-polluted soil.</title>
        <authorList>
            <person name="Cai M."/>
            <person name="Chen W.M."/>
            <person name="Nie Y."/>
            <person name="Chi C.Q."/>
            <person name="Wang Y.N."/>
            <person name="Tang Y.Q."/>
            <person name="Li G.Y."/>
            <person name="Wu X.L."/>
        </authorList>
    </citation>
    <scope>NUCLEOTIDE SEQUENCE [LARGE SCALE GENOMIC DNA]</scope>
    <source>
        <strain evidence="3">DSM 45089 / DQS3-9A1</strain>
    </source>
</reference>
<dbReference type="InterPro" id="IPR033753">
    <property type="entry name" value="GCV_H/Fam206"/>
</dbReference>
<dbReference type="GO" id="GO:0019464">
    <property type="term" value="P:glycine decarboxylation via glycine cleavage system"/>
    <property type="evidence" value="ECO:0007669"/>
    <property type="project" value="InterPro"/>
</dbReference>
<proteinExistence type="predicted"/>
<evidence type="ECO:0000313" key="3">
    <source>
        <dbReference type="Proteomes" id="UP000009235"/>
    </source>
</evidence>
<evidence type="ECO:0000313" key="2">
    <source>
        <dbReference type="EMBL" id="AEF39448.1"/>
    </source>
</evidence>
<dbReference type="CDD" id="cd06848">
    <property type="entry name" value="GCS_H"/>
    <property type="match status" value="1"/>
</dbReference>
<dbReference type="PANTHER" id="PTHR11715:SF3">
    <property type="entry name" value="GLYCINE CLEAVAGE SYSTEM H PROTEIN-RELATED"/>
    <property type="match status" value="1"/>
</dbReference>
<dbReference type="eggNOG" id="COG0509">
    <property type="taxonomic scope" value="Bacteria"/>
</dbReference>
<gene>
    <name evidence="2" type="ordered locus">AS9A_0996</name>
</gene>
<keyword evidence="3" id="KW-1185">Reference proteome</keyword>
<dbReference type="GO" id="GO:0005829">
    <property type="term" value="C:cytosol"/>
    <property type="evidence" value="ECO:0007669"/>
    <property type="project" value="TreeGrafter"/>
</dbReference>
<dbReference type="SUPFAM" id="SSF51230">
    <property type="entry name" value="Single hybrid motif"/>
    <property type="match status" value="1"/>
</dbReference>
<evidence type="ECO:0000256" key="1">
    <source>
        <dbReference type="ARBA" id="ARBA00022823"/>
    </source>
</evidence>
<sequence length="137" mass="14732">MKAHLIPTDRHYSAGHSWLALAPGGRFADYPLRVGVTDIALANAGEILRIELPPVSDTIRAGAPCARLWMSSHPALTVRSPISGRVTITNPDVVDNPQLIADDPFYKGWLFAILPSPASSGEGLLTPAQYAHKLREG</sequence>
<dbReference type="Proteomes" id="UP000009235">
    <property type="component" value="Chromosome"/>
</dbReference>
<dbReference type="RefSeq" id="WP_013805797.1">
    <property type="nucleotide sequence ID" value="NC_015564.1"/>
</dbReference>
<keyword evidence="1" id="KW-0450">Lipoyl</keyword>
<dbReference type="AlphaFoldDB" id="F6EPL5"/>
<dbReference type="Pfam" id="PF01597">
    <property type="entry name" value="GCV_H"/>
    <property type="match status" value="1"/>
</dbReference>
<dbReference type="HOGENOM" id="CLU_097408_2_2_11"/>
<dbReference type="GO" id="GO:0005960">
    <property type="term" value="C:glycine cleavage complex"/>
    <property type="evidence" value="ECO:0007669"/>
    <property type="project" value="InterPro"/>
</dbReference>
<dbReference type="GO" id="GO:0009249">
    <property type="term" value="P:protein lipoylation"/>
    <property type="evidence" value="ECO:0007669"/>
    <property type="project" value="TreeGrafter"/>
</dbReference>
<dbReference type="Gene3D" id="2.40.50.100">
    <property type="match status" value="1"/>
</dbReference>
<dbReference type="KEGG" id="asd:AS9A_0996"/>
<dbReference type="PANTHER" id="PTHR11715">
    <property type="entry name" value="GLYCINE CLEAVAGE SYSTEM H PROTEIN"/>
    <property type="match status" value="1"/>
</dbReference>
<protein>
    <submittedName>
        <fullName evidence="2">Glycine cleavage system H protein</fullName>
    </submittedName>
</protein>